<organism evidence="3 4">
    <name type="scientific">Naegleria fowleri</name>
    <name type="common">Brain eating amoeba</name>
    <dbReference type="NCBI Taxonomy" id="5763"/>
    <lineage>
        <taxon>Eukaryota</taxon>
        <taxon>Discoba</taxon>
        <taxon>Heterolobosea</taxon>
        <taxon>Tetramitia</taxon>
        <taxon>Eutetramitia</taxon>
        <taxon>Vahlkampfiidae</taxon>
        <taxon>Naegleria</taxon>
    </lineage>
</organism>
<evidence type="ECO:0000256" key="1">
    <source>
        <dbReference type="ARBA" id="ARBA00022737"/>
    </source>
</evidence>
<dbReference type="Proteomes" id="UP000444721">
    <property type="component" value="Unassembled WGS sequence"/>
</dbReference>
<dbReference type="InterPro" id="IPR000408">
    <property type="entry name" value="Reg_chr_condens"/>
</dbReference>
<dbReference type="VEuPathDB" id="AmoebaDB:NfTy_084170"/>
<dbReference type="GeneID" id="68111566"/>
<name>A0A6A5BU66_NAEFO</name>
<comment type="caution">
    <text evidence="3">The sequence shown here is derived from an EMBL/GenBank/DDBJ whole genome shotgun (WGS) entry which is preliminary data.</text>
</comment>
<dbReference type="InterPro" id="IPR009091">
    <property type="entry name" value="RCC1/BLIP-II"/>
</dbReference>
<evidence type="ECO:0000256" key="2">
    <source>
        <dbReference type="PROSITE-ProRule" id="PRU00235"/>
    </source>
</evidence>
<sequence>MQTNNNNSFRVEEPLAVEEQDESFLRFLDQQAHQLLDNFEQEHHSEENFEQKQKKTRTKYSSLSSTKNMIILDEDTVSEEFHVISNLESWKHLNTQQNPTRFHVHKKYQCRILKGHIQGLNDPIGNILLGGEDVDFSPIVSTSSLHRLFVSERVSADGSEAFFKRLKNLNVMDQLCEEDHVFDMNFGSMHTLLCTRRGRVFGFGNNQFGQLGLGTETYISKPREIVISDENGKQIIFSHIYACQNSSFFLSQNNLLYWCGNGREKVVKKVRNDFSSKIKQIDGTQHIIAIVCENGDFYLSRQSKFGSFDLLAIPYRVIQCALFGDKVVILTSSYEMFSVEKYFKILTRIRLELPIFEHVESVRATNDLCFFLTSNREIYVAKSNLQPNLLIKAPPLPPHFKWFLSTQNSSDYFCVFVKKYSHLKRQNWFFGNLLGLIKQMNGGAAQAHYCDIQVKCGH</sequence>
<keyword evidence="1" id="KW-0677">Repeat</keyword>
<dbReference type="AlphaFoldDB" id="A0A6A5BU66"/>
<dbReference type="Pfam" id="PF00415">
    <property type="entry name" value="RCC1"/>
    <property type="match status" value="1"/>
</dbReference>
<dbReference type="PROSITE" id="PS50012">
    <property type="entry name" value="RCC1_3"/>
    <property type="match status" value="1"/>
</dbReference>
<accession>A0A6A5BU66</accession>
<dbReference type="Gene3D" id="2.130.10.30">
    <property type="entry name" value="Regulator of chromosome condensation 1/beta-lactamase-inhibitor protein II"/>
    <property type="match status" value="1"/>
</dbReference>
<dbReference type="VEuPathDB" id="AmoebaDB:FDP41_004348"/>
<dbReference type="PANTHER" id="PTHR22872">
    <property type="entry name" value="BTK-BINDING PROTEIN-RELATED"/>
    <property type="match status" value="1"/>
</dbReference>
<dbReference type="VEuPathDB" id="AmoebaDB:NF0066460"/>
<dbReference type="SUPFAM" id="SSF50985">
    <property type="entry name" value="RCC1/BLIP-II"/>
    <property type="match status" value="1"/>
</dbReference>
<protein>
    <submittedName>
        <fullName evidence="3">Uncharacterized protein</fullName>
    </submittedName>
</protein>
<dbReference type="RefSeq" id="XP_044561162.1">
    <property type="nucleotide sequence ID" value="XM_044707752.1"/>
</dbReference>
<gene>
    <name evidence="3" type="ORF">FDP41_004348</name>
</gene>
<evidence type="ECO:0000313" key="3">
    <source>
        <dbReference type="EMBL" id="KAF0976449.1"/>
    </source>
</evidence>
<dbReference type="InterPro" id="IPR051625">
    <property type="entry name" value="Signaling_Regulatory_Domain"/>
</dbReference>
<evidence type="ECO:0000313" key="4">
    <source>
        <dbReference type="Proteomes" id="UP000444721"/>
    </source>
</evidence>
<dbReference type="OrthoDB" id="10362488at2759"/>
<feature type="repeat" description="RCC1" evidence="2">
    <location>
        <begin position="198"/>
        <end position="253"/>
    </location>
</feature>
<reference evidence="3 4" key="1">
    <citation type="journal article" date="2019" name="Sci. Rep.">
        <title>Nanopore sequencing improves the draft genome of the human pathogenic amoeba Naegleria fowleri.</title>
        <authorList>
            <person name="Liechti N."/>
            <person name="Schurch N."/>
            <person name="Bruggmann R."/>
            <person name="Wittwer M."/>
        </authorList>
    </citation>
    <scope>NUCLEOTIDE SEQUENCE [LARGE SCALE GENOMIC DNA]</scope>
    <source>
        <strain evidence="3 4">ATCC 30894</strain>
    </source>
</reference>
<proteinExistence type="predicted"/>
<dbReference type="EMBL" id="VFQX01000037">
    <property type="protein sequence ID" value="KAF0976449.1"/>
    <property type="molecule type" value="Genomic_DNA"/>
</dbReference>
<keyword evidence="4" id="KW-1185">Reference proteome</keyword>